<keyword evidence="1" id="KW-0812">Transmembrane</keyword>
<dbReference type="Proteomes" id="UP000683421">
    <property type="component" value="Chromosome"/>
</dbReference>
<keyword evidence="3" id="KW-1185">Reference proteome</keyword>
<accession>A0AAJ4NPJ2</accession>
<dbReference type="EMBL" id="CP076680">
    <property type="protein sequence ID" value="QWU99426.1"/>
    <property type="molecule type" value="Genomic_DNA"/>
</dbReference>
<evidence type="ECO:0000313" key="2">
    <source>
        <dbReference type="EMBL" id="QWU99426.1"/>
    </source>
</evidence>
<evidence type="ECO:0000313" key="3">
    <source>
        <dbReference type="Proteomes" id="UP000683421"/>
    </source>
</evidence>
<keyword evidence="1" id="KW-0472">Membrane</keyword>
<sequence length="217" mass="22016">MKKYSVIVLSILLIGCSSNPKITEVGPGVILSEKQLLTKEEVKKQETKDDVLTGTGGGAAVGAGTGAVVGAGTGAVFGGVFALAIGTAVCTIVTLGLGIVPCVAAMGGVAAVGVGTGALMGAGAGALIGAGSGALVGAGGSYIYASTKDVDKIKGKYQFEVLEDGKSSPITFEQFTDVEYASGDKVDIYQSEYKDVKTYFIKQLDQDSNEDTRIEKD</sequence>
<proteinExistence type="predicted"/>
<protein>
    <recommendedName>
        <fullName evidence="4">Glycine zipper domain-containing protein</fullName>
    </recommendedName>
</protein>
<evidence type="ECO:0008006" key="4">
    <source>
        <dbReference type="Google" id="ProtNLM"/>
    </source>
</evidence>
<dbReference type="KEGG" id="fsr:KQR59_00650"/>
<evidence type="ECO:0000256" key="1">
    <source>
        <dbReference type="SAM" id="Phobius"/>
    </source>
</evidence>
<reference evidence="2 3" key="1">
    <citation type="submission" date="2021-06" db="EMBL/GenBank/DDBJ databases">
        <title>Ulceroglandular infection and bacteremia caused by Francisella salimarina in an immunocompromised patient, France.</title>
        <authorList>
            <person name="Hennebique A."/>
            <person name="Caspar Y."/>
            <person name="Maurin M."/>
            <person name="Boisset S."/>
            <person name="Pelloux I."/>
            <person name="Gallego-Hernanz M.P."/>
            <person name="Burucoa C."/>
            <person name="Cazenave-Roblot F."/>
            <person name="Plouzeau C."/>
            <person name="Rammaert B."/>
        </authorList>
    </citation>
    <scope>NUCLEOTIDE SEQUENCE [LARGE SCALE GENOMIC DNA]</scope>
    <source>
        <strain evidence="2 3">CHUGA-F75</strain>
    </source>
</reference>
<name>A0AAJ4NPJ2_9GAMM</name>
<feature type="transmembrane region" description="Helical" evidence="1">
    <location>
        <begin position="92"/>
        <end position="112"/>
    </location>
</feature>
<feature type="transmembrane region" description="Helical" evidence="1">
    <location>
        <begin position="59"/>
        <end position="85"/>
    </location>
</feature>
<dbReference type="PROSITE" id="PS51257">
    <property type="entry name" value="PROKAR_LIPOPROTEIN"/>
    <property type="match status" value="1"/>
</dbReference>
<keyword evidence="1" id="KW-1133">Transmembrane helix</keyword>
<organism evidence="2 3">
    <name type="scientific">Francisella salimarina</name>
    <dbReference type="NCBI Taxonomy" id="2599927"/>
    <lineage>
        <taxon>Bacteria</taxon>
        <taxon>Pseudomonadati</taxon>
        <taxon>Pseudomonadota</taxon>
        <taxon>Gammaproteobacteria</taxon>
        <taxon>Thiotrichales</taxon>
        <taxon>Francisellaceae</taxon>
        <taxon>Francisella</taxon>
    </lineage>
</organism>
<dbReference type="AlphaFoldDB" id="A0AAJ4NPJ2"/>
<feature type="transmembrane region" description="Helical" evidence="1">
    <location>
        <begin position="118"/>
        <end position="144"/>
    </location>
</feature>
<gene>
    <name evidence="2" type="ORF">KQR59_00650</name>
</gene>
<dbReference type="RefSeq" id="WP_216692251.1">
    <property type="nucleotide sequence ID" value="NZ_CP076680.1"/>
</dbReference>